<name>N0DYB7_9MICO</name>
<keyword evidence="2" id="KW-1185">Reference proteome</keyword>
<comment type="caution">
    <text evidence="1">The sequence shown here is derived from an EMBL/GenBank/DDBJ whole genome shotgun (WGS) entry which is preliminary data.</text>
</comment>
<dbReference type="AlphaFoldDB" id="N0DYB7"/>
<dbReference type="HOGENOM" id="CLU_2398586_0_0_11"/>
<dbReference type="Proteomes" id="UP000013167">
    <property type="component" value="Unassembled WGS sequence"/>
</dbReference>
<dbReference type="eggNOG" id="ENOG50326RT">
    <property type="taxonomic scope" value="Bacteria"/>
</dbReference>
<dbReference type="STRING" id="1193181.BN10_1600002"/>
<reference evidence="1 2" key="1">
    <citation type="journal article" date="2013" name="ISME J.">
        <title>A metabolic model for members of the genus Tetrasphaera involved in enhanced biological phosphorus removal.</title>
        <authorList>
            <person name="Kristiansen R."/>
            <person name="Nguyen H.T.T."/>
            <person name="Saunders A.M."/>
            <person name="Nielsen J.L."/>
            <person name="Wimmer R."/>
            <person name="Le V.Q."/>
            <person name="McIlroy S.J."/>
            <person name="Petrovski S."/>
            <person name="Seviour R.J."/>
            <person name="Calteau A."/>
            <person name="Nielsen K.L."/>
            <person name="Nielsen P.H."/>
        </authorList>
    </citation>
    <scope>NUCLEOTIDE SEQUENCE [LARGE SCALE GENOMIC DNA]</scope>
    <source>
        <strain evidence="1 2">Lp2</strain>
    </source>
</reference>
<evidence type="ECO:0000313" key="1">
    <source>
        <dbReference type="EMBL" id="CCH69398.1"/>
    </source>
</evidence>
<sequence>MARAFVAAWARPYDRPENWLSRVRSMATEPFGQQLGLTDPARVPATSVMDEGRVVSAQAAEAKVRVATDNGPVLVQLKRVEGAWLVDAIAPAE</sequence>
<dbReference type="EMBL" id="CAIZ01000069">
    <property type="protein sequence ID" value="CCH69398.1"/>
    <property type="molecule type" value="Genomic_DNA"/>
</dbReference>
<protein>
    <submittedName>
        <fullName evidence="1">Uncharacterized protein</fullName>
    </submittedName>
</protein>
<accession>N0DYB7</accession>
<evidence type="ECO:0000313" key="2">
    <source>
        <dbReference type="Proteomes" id="UP000013167"/>
    </source>
</evidence>
<proteinExistence type="predicted"/>
<organism evidence="1 2">
    <name type="scientific">Phycicoccus elongatus Lp2</name>
    <dbReference type="NCBI Taxonomy" id="1193181"/>
    <lineage>
        <taxon>Bacteria</taxon>
        <taxon>Bacillati</taxon>
        <taxon>Actinomycetota</taxon>
        <taxon>Actinomycetes</taxon>
        <taxon>Micrococcales</taxon>
        <taxon>Intrasporangiaceae</taxon>
        <taxon>Phycicoccus</taxon>
    </lineage>
</organism>
<gene>
    <name evidence="1" type="ORF">BN10_1600002</name>
</gene>